<feature type="coiled-coil region" evidence="10">
    <location>
        <begin position="534"/>
        <end position="575"/>
    </location>
</feature>
<feature type="domain" description="CASP C-terminal" evidence="13">
    <location>
        <begin position="435"/>
        <end position="668"/>
    </location>
</feature>
<sequence>MAIKVQAVIAAWKNFDLSVVQRELDETASELATRQDESEDSRKKLVELSREFKKNTPDEIRKHVAPLLKSFQAEIDNLNKRSKFVETAFLNVYKKVIDISDPLPTLEYCVGLEKKIGRLADLEIENKNLRETLKEYNEEFKEVRNQDVTIKVLKEKVKNYEDLMDDTVQSKIKDLEKELTRQYAEKERLLYETQESVMRRLQDAETRALTLQSTLDQTQSELFELKSKSDESNVARADETDMLMNDLERANQRAVIAERESAMVREQLEALTIAHNAQAENMSISVSSINEVESSADSLARSSLEIELASKDKEISQLVEDIKQLQLSLNALRDASTKQIQELEENLNKNAQTISKLEGKISQQKDYDEIKRELSIMKSVEFGMSSKKTEENRQGSSSPPKPLEVLLLEKTKALQNENTALKQENLYVNKKVIEAEQELASLRSLVTEQKVLIVNLESDLSSVHTLSSMYRGEGEGSSVPEIVAEAVRASTSSTPPLIVPQQTISNPPTPVPGGVPPDFTSAAESLLPIVSAQRERFRQRNEELEGELAGKSQQIVLLQNELDSLRADNLKLYEKIRFLQSYQGQHSRDDSAAESRYSSQYEEALDPFSSFSRKERSKRYAALSPFEKVTLSMGRFILSNKTARTVTFVYTALVHCLVFLVLYKLAHTESCKRDFASDCAQKFAEHMHQVHGHSDFHDFQG</sequence>
<evidence type="ECO:0000256" key="1">
    <source>
        <dbReference type="ARBA" id="ARBA00004409"/>
    </source>
</evidence>
<dbReference type="GO" id="GO:0000977">
    <property type="term" value="F:RNA polymerase II transcription regulatory region sequence-specific DNA binding"/>
    <property type="evidence" value="ECO:0007669"/>
    <property type="project" value="TreeGrafter"/>
</dbReference>
<dbReference type="AlphaFoldDB" id="A0AAN9AGI6"/>
<dbReference type="Proteomes" id="UP001381693">
    <property type="component" value="Unassembled WGS sequence"/>
</dbReference>
<dbReference type="PANTHER" id="PTHR14043:SF2">
    <property type="entry name" value="HOMEOBOX PROTEIN CUT"/>
    <property type="match status" value="1"/>
</dbReference>
<dbReference type="GO" id="GO:0006891">
    <property type="term" value="P:intra-Golgi vesicle-mediated transport"/>
    <property type="evidence" value="ECO:0007669"/>
    <property type="project" value="InterPro"/>
</dbReference>
<keyword evidence="4" id="KW-0813">Transport</keyword>
<feature type="transmembrane region" description="Helical" evidence="12">
    <location>
        <begin position="648"/>
        <end position="666"/>
    </location>
</feature>
<protein>
    <recommendedName>
        <fullName evidence="3">Protein CASP</fullName>
    </recommendedName>
</protein>
<evidence type="ECO:0000256" key="6">
    <source>
        <dbReference type="ARBA" id="ARBA00022989"/>
    </source>
</evidence>
<reference evidence="15 16" key="1">
    <citation type="submission" date="2023-11" db="EMBL/GenBank/DDBJ databases">
        <title>Halocaridina rubra genome assembly.</title>
        <authorList>
            <person name="Smith C."/>
        </authorList>
    </citation>
    <scope>NUCLEOTIDE SEQUENCE [LARGE SCALE GENOMIC DNA]</scope>
    <source>
        <strain evidence="15">EP-1</strain>
        <tissue evidence="15">Whole</tissue>
    </source>
</reference>
<evidence type="ECO:0000256" key="10">
    <source>
        <dbReference type="SAM" id="Coils"/>
    </source>
</evidence>
<keyword evidence="8 10" id="KW-0175">Coiled coil</keyword>
<evidence type="ECO:0000256" key="7">
    <source>
        <dbReference type="ARBA" id="ARBA00023034"/>
    </source>
</evidence>
<keyword evidence="9 12" id="KW-0472">Membrane</keyword>
<evidence type="ECO:0000256" key="3">
    <source>
        <dbReference type="ARBA" id="ARBA00018691"/>
    </source>
</evidence>
<dbReference type="Pfam" id="PF08172">
    <property type="entry name" value="CASP_C"/>
    <property type="match status" value="1"/>
</dbReference>
<keyword evidence="7" id="KW-0333">Golgi apparatus</keyword>
<feature type="coiled-coil region" evidence="10">
    <location>
        <begin position="301"/>
        <end position="360"/>
    </location>
</feature>
<feature type="region of interest" description="Disordered" evidence="11">
    <location>
        <begin position="382"/>
        <end position="401"/>
    </location>
</feature>
<evidence type="ECO:0000313" key="16">
    <source>
        <dbReference type="Proteomes" id="UP001381693"/>
    </source>
</evidence>
<keyword evidence="6 12" id="KW-1133">Transmembrane helix</keyword>
<gene>
    <name evidence="15" type="primary">ceh-44</name>
    <name evidence="15" type="ORF">SK128_004222</name>
</gene>
<keyword evidence="5 12" id="KW-0812">Transmembrane</keyword>
<comment type="similarity">
    <text evidence="2">Belongs to the CASP family.</text>
</comment>
<comment type="caution">
    <text evidence="15">The sequence shown here is derived from an EMBL/GenBank/DDBJ whole genome shotgun (WGS) entry which is preliminary data.</text>
</comment>
<evidence type="ECO:0000256" key="8">
    <source>
        <dbReference type="ARBA" id="ARBA00023054"/>
    </source>
</evidence>
<feature type="coiled-coil region" evidence="10">
    <location>
        <begin position="112"/>
        <end position="267"/>
    </location>
</feature>
<dbReference type="PANTHER" id="PTHR14043">
    <property type="entry name" value="CCAAT DISPLACEMENT PROTEIN-RELATED"/>
    <property type="match status" value="1"/>
</dbReference>
<evidence type="ECO:0000256" key="12">
    <source>
        <dbReference type="SAM" id="Phobius"/>
    </source>
</evidence>
<dbReference type="GO" id="GO:0000139">
    <property type="term" value="C:Golgi membrane"/>
    <property type="evidence" value="ECO:0007669"/>
    <property type="project" value="UniProtKB-SubCell"/>
</dbReference>
<keyword evidence="16" id="KW-1185">Reference proteome</keyword>
<feature type="domain" description="Cux N-terminal" evidence="14">
    <location>
        <begin position="4"/>
        <end position="110"/>
    </location>
</feature>
<dbReference type="GO" id="GO:0000981">
    <property type="term" value="F:DNA-binding transcription factor activity, RNA polymerase II-specific"/>
    <property type="evidence" value="ECO:0007669"/>
    <property type="project" value="TreeGrafter"/>
</dbReference>
<dbReference type="InterPro" id="IPR057476">
    <property type="entry name" value="Cux_N"/>
</dbReference>
<dbReference type="Pfam" id="PF25398">
    <property type="entry name" value="CUX1_N"/>
    <property type="match status" value="1"/>
</dbReference>
<organism evidence="15 16">
    <name type="scientific">Halocaridina rubra</name>
    <name type="common">Hawaiian red shrimp</name>
    <dbReference type="NCBI Taxonomy" id="373956"/>
    <lineage>
        <taxon>Eukaryota</taxon>
        <taxon>Metazoa</taxon>
        <taxon>Ecdysozoa</taxon>
        <taxon>Arthropoda</taxon>
        <taxon>Crustacea</taxon>
        <taxon>Multicrustacea</taxon>
        <taxon>Malacostraca</taxon>
        <taxon>Eumalacostraca</taxon>
        <taxon>Eucarida</taxon>
        <taxon>Decapoda</taxon>
        <taxon>Pleocyemata</taxon>
        <taxon>Caridea</taxon>
        <taxon>Atyoidea</taxon>
        <taxon>Atyidae</taxon>
        <taxon>Halocaridina</taxon>
    </lineage>
</organism>
<evidence type="ECO:0000259" key="14">
    <source>
        <dbReference type="Pfam" id="PF25398"/>
    </source>
</evidence>
<evidence type="ECO:0000256" key="5">
    <source>
        <dbReference type="ARBA" id="ARBA00022692"/>
    </source>
</evidence>
<accession>A0AAN9AGI6</accession>
<evidence type="ECO:0000256" key="11">
    <source>
        <dbReference type="SAM" id="MobiDB-lite"/>
    </source>
</evidence>
<dbReference type="InterPro" id="IPR012955">
    <property type="entry name" value="CASP_C"/>
</dbReference>
<evidence type="ECO:0000256" key="2">
    <source>
        <dbReference type="ARBA" id="ARBA00006415"/>
    </source>
</evidence>
<evidence type="ECO:0000313" key="15">
    <source>
        <dbReference type="EMBL" id="KAK7086455.1"/>
    </source>
</evidence>
<proteinExistence type="inferred from homology"/>
<evidence type="ECO:0000256" key="9">
    <source>
        <dbReference type="ARBA" id="ARBA00023136"/>
    </source>
</evidence>
<name>A0AAN9AGI6_HALRR</name>
<evidence type="ECO:0000256" key="4">
    <source>
        <dbReference type="ARBA" id="ARBA00022448"/>
    </source>
</evidence>
<dbReference type="EMBL" id="JAXCGZ010000183">
    <property type="protein sequence ID" value="KAK7086455.1"/>
    <property type="molecule type" value="Genomic_DNA"/>
</dbReference>
<comment type="subcellular location">
    <subcellularLocation>
        <location evidence="1">Golgi apparatus membrane</location>
        <topology evidence="1">Single-pass type IV membrane protein</topology>
    </subcellularLocation>
</comment>
<evidence type="ECO:0000259" key="13">
    <source>
        <dbReference type="Pfam" id="PF08172"/>
    </source>
</evidence>
<dbReference type="GO" id="GO:0005634">
    <property type="term" value="C:nucleus"/>
    <property type="evidence" value="ECO:0007669"/>
    <property type="project" value="TreeGrafter"/>
</dbReference>